<evidence type="ECO:0000313" key="1">
    <source>
        <dbReference type="EMBL" id="MPN64342.1"/>
    </source>
</evidence>
<proteinExistence type="predicted"/>
<comment type="caution">
    <text evidence="1">The sequence shown here is derived from an EMBL/GenBank/DDBJ whole genome shotgun (WGS) entry which is preliminary data.</text>
</comment>
<organism evidence="1">
    <name type="scientific">bioreactor metagenome</name>
    <dbReference type="NCBI Taxonomy" id="1076179"/>
    <lineage>
        <taxon>unclassified sequences</taxon>
        <taxon>metagenomes</taxon>
        <taxon>ecological metagenomes</taxon>
    </lineage>
</organism>
<sequence length="82" mass="9109">MRRVLQHGHAFVGAVEKDDGGTQNLAVADEIDVHNVRDAHHDKNQHLLADALEADLAGQLFVRDGAHDTGDVVHNYEHKQRI</sequence>
<accession>A0A645JM24</accession>
<reference evidence="1" key="1">
    <citation type="submission" date="2019-08" db="EMBL/GenBank/DDBJ databases">
        <authorList>
            <person name="Kucharzyk K."/>
            <person name="Murdoch R.W."/>
            <person name="Higgins S."/>
            <person name="Loffler F."/>
        </authorList>
    </citation>
    <scope>NUCLEOTIDE SEQUENCE</scope>
</reference>
<dbReference type="AlphaFoldDB" id="A0A645JM24"/>
<name>A0A645JM24_9ZZZZ</name>
<protein>
    <submittedName>
        <fullName evidence="1">Uncharacterized protein</fullName>
    </submittedName>
</protein>
<gene>
    <name evidence="1" type="ORF">SDC9_212114</name>
</gene>
<dbReference type="EMBL" id="VSSQ01145068">
    <property type="protein sequence ID" value="MPN64342.1"/>
    <property type="molecule type" value="Genomic_DNA"/>
</dbReference>